<name>A0ABD5U4I7_9EURY</name>
<evidence type="ECO:0000256" key="1">
    <source>
        <dbReference type="SAM" id="MobiDB-lite"/>
    </source>
</evidence>
<comment type="caution">
    <text evidence="2">The sequence shown here is derived from an EMBL/GenBank/DDBJ whole genome shotgun (WGS) entry which is preliminary data.</text>
</comment>
<accession>A0ABD5U4I7</accession>
<feature type="region of interest" description="Disordered" evidence="1">
    <location>
        <begin position="67"/>
        <end position="86"/>
    </location>
</feature>
<proteinExistence type="predicted"/>
<gene>
    <name evidence="2" type="ORF">ACFQEV_13430</name>
</gene>
<sequence>MSAQPNPADAPDAPVESVAAALRDAPFVRVVCRADGDALAAGGLVARTLRRVGVPFHVRAVAFPEEAVASSADDSEGEPTVGGSADDVLLSVGTRIPGADATIAPGDGTASLRAHGVAEALTPEGESGPDPLLALAGVVAAGEHPGAADGGLLTVAERTGAVERRPGIAAPVADIADGLAHSTLAHASFSGDREAATAALAGTDLPAELDADGHRTVASVLALDVAGDDDATPRAAEAVERALRPYATPNATFATLGGFADVLDAVARERPGTGVALALGHDARVPALDAWRDHAVAVHAGVREAHTGRYEGVFVVRANDGTADSVGRLATVARLVRDFRSPEPLVLVVGDGLAAAAAVKRGAADAMSAVTEEFGGGVDADDGAWDGDAKRAVARFDADAEEAEVIAAVREAST</sequence>
<dbReference type="RefSeq" id="WP_379696907.1">
    <property type="nucleotide sequence ID" value="NZ_JBHSXH010000015.1"/>
</dbReference>
<dbReference type="Proteomes" id="UP001596408">
    <property type="component" value="Unassembled WGS sequence"/>
</dbReference>
<evidence type="ECO:0000313" key="2">
    <source>
        <dbReference type="EMBL" id="MFC6825985.1"/>
    </source>
</evidence>
<keyword evidence="3" id="KW-1185">Reference proteome</keyword>
<evidence type="ECO:0008006" key="4">
    <source>
        <dbReference type="Google" id="ProtNLM"/>
    </source>
</evidence>
<evidence type="ECO:0000313" key="3">
    <source>
        <dbReference type="Proteomes" id="UP001596408"/>
    </source>
</evidence>
<organism evidence="2 3">
    <name type="scientific">Halopelagius fulvigenes</name>
    <dbReference type="NCBI Taxonomy" id="1198324"/>
    <lineage>
        <taxon>Archaea</taxon>
        <taxon>Methanobacteriati</taxon>
        <taxon>Methanobacteriota</taxon>
        <taxon>Stenosarchaea group</taxon>
        <taxon>Halobacteria</taxon>
        <taxon>Halobacteriales</taxon>
        <taxon>Haloferacaceae</taxon>
    </lineage>
</organism>
<protein>
    <recommendedName>
        <fullName evidence="4">Exonuclease RecJ</fullName>
    </recommendedName>
</protein>
<dbReference type="EMBL" id="JBHSXH010000015">
    <property type="protein sequence ID" value="MFC6825985.1"/>
    <property type="molecule type" value="Genomic_DNA"/>
</dbReference>
<reference evidence="2 3" key="1">
    <citation type="journal article" date="2019" name="Int. J. Syst. Evol. Microbiol.">
        <title>The Global Catalogue of Microorganisms (GCM) 10K type strain sequencing project: providing services to taxonomists for standard genome sequencing and annotation.</title>
        <authorList>
            <consortium name="The Broad Institute Genomics Platform"/>
            <consortium name="The Broad Institute Genome Sequencing Center for Infectious Disease"/>
            <person name="Wu L."/>
            <person name="Ma J."/>
        </authorList>
    </citation>
    <scope>NUCLEOTIDE SEQUENCE [LARGE SCALE GENOMIC DNA]</scope>
    <source>
        <strain evidence="2 3">YIM 94188</strain>
    </source>
</reference>
<dbReference type="AlphaFoldDB" id="A0ABD5U4I7"/>